<dbReference type="SUPFAM" id="SSF52058">
    <property type="entry name" value="L domain-like"/>
    <property type="match status" value="1"/>
</dbReference>
<comment type="catalytic activity">
    <reaction evidence="15">
        <text>chloride(in) = chloride(out)</text>
        <dbReference type="Rhea" id="RHEA:29823"/>
        <dbReference type="ChEBI" id="CHEBI:17996"/>
    </reaction>
</comment>
<dbReference type="Pfam" id="PF12534">
    <property type="entry name" value="Pannexin_like"/>
    <property type="match status" value="1"/>
</dbReference>
<dbReference type="InterPro" id="IPR003591">
    <property type="entry name" value="Leu-rich_rpt_typical-subtyp"/>
</dbReference>
<accession>A0ABR3N7J8</accession>
<evidence type="ECO:0000256" key="6">
    <source>
        <dbReference type="ARBA" id="ARBA00022692"/>
    </source>
</evidence>
<keyword evidence="8 17" id="KW-1133">Transmembrane helix</keyword>
<comment type="similarity">
    <text evidence="2">Belongs to the LRRC8 family.</text>
</comment>
<proteinExistence type="inferred from homology"/>
<protein>
    <recommendedName>
        <fullName evidence="18">LRRC8 pannexin-like TM region domain-containing protein</fullName>
    </recommendedName>
</protein>
<comment type="subcellular location">
    <subcellularLocation>
        <location evidence="1">Cell membrane</location>
        <topology evidence="1">Multi-pass membrane protein</topology>
    </subcellularLocation>
</comment>
<evidence type="ECO:0000256" key="2">
    <source>
        <dbReference type="ARBA" id="ARBA00010471"/>
    </source>
</evidence>
<comment type="catalytic activity">
    <reaction evidence="13">
        <text>iodide(out) = iodide(in)</text>
        <dbReference type="Rhea" id="RHEA:66324"/>
        <dbReference type="ChEBI" id="CHEBI:16382"/>
    </reaction>
</comment>
<dbReference type="PROSITE" id="PS51450">
    <property type="entry name" value="LRR"/>
    <property type="match status" value="4"/>
</dbReference>
<evidence type="ECO:0000256" key="3">
    <source>
        <dbReference type="ARBA" id="ARBA00022448"/>
    </source>
</evidence>
<comment type="catalytic activity">
    <reaction evidence="14">
        <text>taurine(out) = taurine(in)</text>
        <dbReference type="Rhea" id="RHEA:66328"/>
        <dbReference type="ChEBI" id="CHEBI:507393"/>
    </reaction>
</comment>
<evidence type="ECO:0000256" key="10">
    <source>
        <dbReference type="ARBA" id="ARBA00023136"/>
    </source>
</evidence>
<evidence type="ECO:0000256" key="5">
    <source>
        <dbReference type="ARBA" id="ARBA00022614"/>
    </source>
</evidence>
<evidence type="ECO:0000313" key="20">
    <source>
        <dbReference type="Proteomes" id="UP001558613"/>
    </source>
</evidence>
<dbReference type="Gene3D" id="3.80.10.10">
    <property type="entry name" value="Ribonuclease Inhibitor"/>
    <property type="match status" value="3"/>
</dbReference>
<keyword evidence="20" id="KW-1185">Reference proteome</keyword>
<evidence type="ECO:0000313" key="19">
    <source>
        <dbReference type="EMBL" id="KAL1272913.1"/>
    </source>
</evidence>
<dbReference type="Pfam" id="PF00560">
    <property type="entry name" value="LRR_1"/>
    <property type="match status" value="2"/>
</dbReference>
<keyword evidence="5" id="KW-0433">Leucine-rich repeat</keyword>
<evidence type="ECO:0000256" key="11">
    <source>
        <dbReference type="ARBA" id="ARBA00023157"/>
    </source>
</evidence>
<keyword evidence="12" id="KW-0407">Ion channel</keyword>
<gene>
    <name evidence="19" type="ORF">QQF64_028775</name>
</gene>
<evidence type="ECO:0000256" key="7">
    <source>
        <dbReference type="ARBA" id="ARBA00022737"/>
    </source>
</evidence>
<dbReference type="PANTHER" id="PTHR48051:SF50">
    <property type="entry name" value="LOC100145421 PROTEIN"/>
    <property type="match status" value="1"/>
</dbReference>
<keyword evidence="4" id="KW-1003">Cell membrane</keyword>
<dbReference type="SMART" id="SM00365">
    <property type="entry name" value="LRR_SD22"/>
    <property type="match status" value="5"/>
</dbReference>
<feature type="transmembrane region" description="Helical" evidence="17">
    <location>
        <begin position="100"/>
        <end position="120"/>
    </location>
</feature>
<dbReference type="Pfam" id="PF13855">
    <property type="entry name" value="LRR_8"/>
    <property type="match status" value="2"/>
</dbReference>
<reference evidence="19 20" key="1">
    <citation type="submission" date="2023-09" db="EMBL/GenBank/DDBJ databases">
        <authorList>
            <person name="Wang M."/>
        </authorList>
    </citation>
    <scope>NUCLEOTIDE SEQUENCE [LARGE SCALE GENOMIC DNA]</scope>
    <source>
        <strain evidence="19">GT-2023</strain>
        <tissue evidence="19">Liver</tissue>
    </source>
</reference>
<feature type="transmembrane region" description="Helical" evidence="17">
    <location>
        <begin position="220"/>
        <end position="240"/>
    </location>
</feature>
<evidence type="ECO:0000256" key="1">
    <source>
        <dbReference type="ARBA" id="ARBA00004651"/>
    </source>
</evidence>
<evidence type="ECO:0000256" key="17">
    <source>
        <dbReference type="SAM" id="Phobius"/>
    </source>
</evidence>
<keyword evidence="6 17" id="KW-0812">Transmembrane</keyword>
<organism evidence="19 20">
    <name type="scientific">Cirrhinus molitorella</name>
    <name type="common">mud carp</name>
    <dbReference type="NCBI Taxonomy" id="172907"/>
    <lineage>
        <taxon>Eukaryota</taxon>
        <taxon>Metazoa</taxon>
        <taxon>Chordata</taxon>
        <taxon>Craniata</taxon>
        <taxon>Vertebrata</taxon>
        <taxon>Euteleostomi</taxon>
        <taxon>Actinopterygii</taxon>
        <taxon>Neopterygii</taxon>
        <taxon>Teleostei</taxon>
        <taxon>Ostariophysi</taxon>
        <taxon>Cypriniformes</taxon>
        <taxon>Cyprinidae</taxon>
        <taxon>Labeoninae</taxon>
        <taxon>Labeonini</taxon>
        <taxon>Cirrhinus</taxon>
    </lineage>
</organism>
<keyword evidence="3" id="KW-0813">Transport</keyword>
<sequence length="914" mass="104748">MLLLSGMKQAKKYGEVLHQTSGLYKPDKLMTLDNVILKNYPEEKTALCSTMKRQGAAAVNVELRIEAKGHFQGMFTLTEVASLNDIQPTYRILKPWWDVFMDYLGVVMLMLAIFAGTMQLTKDQVVCLPVLESLEDQTPVATERPPEKAFGSGTGEGHVTLAAAPLASKEQTDSVVQHFPQSSAVRQPQPTGLRTNLDFQQYVFVNQMCYHVALPWYSKYFPYLALIHTIVLMVSSNFWFKYPKTSSKIEHFVSILGKCFESPWTTKALSETACEDSEENKQRLTGASTLPKHLSTSSEEGSPNQSTPMLAKASIKFSAEKPVIEVPSMTILDKKDGEQAKALFEKVRKFRTHVEDSDMIYKLYVAQTIIKTVKFILILCYTMTFVTSIKFDHDCEPEIKHLTGYAKFKCTHNMAFMLKKLLVSYIVLIFVYGLVCIYTLFWLFRRPLKEYSFEKVREESSFSDIPDVKNDFAFLLHMVDQYDQLYSKRFGVFLSEVSENKLREISLNHEWTFEKLRQHVTRNAQDKLELHLFMLSGVPDAVFDLTDLEVLKLELIPEARITAKISQMINLHELHFYHCPAKVEQTAFSFLRDHLRCLHVKFTDVGEIPTWVYMLKNLRELYLVGNLNSENNKMIGLESLRDLRHLKILHLKSNLTKIPTNITDLSPHLIKLVVHNDGTKLLVLNSLKKMMNLAELELHNCELERIPHAIFSLTNLQELDLKSNNIRTIEEVISFQHLKRLNCLKLWHNKIISIPLSISHVKNLEFLYLSHNKLETLPTTLFNLLKLRYLDVSHNSIVVIPPEVGFFQNLQHFAITGNKVEVVPKQLFKCTKLRTLSLGHNCISSLPEKIGQLLQLTHLELKGNCLDRLPAQLGQCRLLRRNGLIVEDHLFDSLPLEVKESISQETSGNFANGV</sequence>
<evidence type="ECO:0000256" key="15">
    <source>
        <dbReference type="ARBA" id="ARBA00024167"/>
    </source>
</evidence>
<dbReference type="SMART" id="SM00369">
    <property type="entry name" value="LRR_TYP"/>
    <property type="match status" value="9"/>
</dbReference>
<comment type="caution">
    <text evidence="19">The sequence shown here is derived from an EMBL/GenBank/DDBJ whole genome shotgun (WGS) entry which is preliminary data.</text>
</comment>
<keyword evidence="10 17" id="KW-0472">Membrane</keyword>
<feature type="compositionally biased region" description="Polar residues" evidence="16">
    <location>
        <begin position="283"/>
        <end position="307"/>
    </location>
</feature>
<dbReference type="InterPro" id="IPR050216">
    <property type="entry name" value="LRR_domain-containing"/>
</dbReference>
<feature type="domain" description="LRRC8 pannexin-like TM region" evidence="18">
    <location>
        <begin position="74"/>
        <end position="440"/>
    </location>
</feature>
<evidence type="ECO:0000256" key="9">
    <source>
        <dbReference type="ARBA" id="ARBA00023065"/>
    </source>
</evidence>
<feature type="transmembrane region" description="Helical" evidence="17">
    <location>
        <begin position="422"/>
        <end position="444"/>
    </location>
</feature>
<keyword evidence="9" id="KW-0406">Ion transport</keyword>
<feature type="region of interest" description="Disordered" evidence="16">
    <location>
        <begin position="275"/>
        <end position="307"/>
    </location>
</feature>
<keyword evidence="7" id="KW-0677">Repeat</keyword>
<evidence type="ECO:0000256" key="14">
    <source>
        <dbReference type="ARBA" id="ARBA00024158"/>
    </source>
</evidence>
<name>A0ABR3N7J8_9TELE</name>
<dbReference type="InterPro" id="IPR021040">
    <property type="entry name" value="LRRC8_Pannexin-like"/>
</dbReference>
<evidence type="ECO:0000256" key="12">
    <source>
        <dbReference type="ARBA" id="ARBA00023303"/>
    </source>
</evidence>
<evidence type="ECO:0000256" key="13">
    <source>
        <dbReference type="ARBA" id="ARBA00024145"/>
    </source>
</evidence>
<keyword evidence="11" id="KW-1015">Disulfide bond</keyword>
<dbReference type="Proteomes" id="UP001558613">
    <property type="component" value="Unassembled WGS sequence"/>
</dbReference>
<evidence type="ECO:0000256" key="4">
    <source>
        <dbReference type="ARBA" id="ARBA00022475"/>
    </source>
</evidence>
<evidence type="ECO:0000256" key="16">
    <source>
        <dbReference type="SAM" id="MobiDB-lite"/>
    </source>
</evidence>
<dbReference type="EMBL" id="JAYMGO010000006">
    <property type="protein sequence ID" value="KAL1272913.1"/>
    <property type="molecule type" value="Genomic_DNA"/>
</dbReference>
<dbReference type="InterPro" id="IPR001611">
    <property type="entry name" value="Leu-rich_rpt"/>
</dbReference>
<evidence type="ECO:0000259" key="18">
    <source>
        <dbReference type="Pfam" id="PF12534"/>
    </source>
</evidence>
<evidence type="ECO:0000256" key="8">
    <source>
        <dbReference type="ARBA" id="ARBA00022989"/>
    </source>
</evidence>
<dbReference type="InterPro" id="IPR032675">
    <property type="entry name" value="LRR_dom_sf"/>
</dbReference>
<dbReference type="PANTHER" id="PTHR48051">
    <property type="match status" value="1"/>
</dbReference>